<evidence type="ECO:0000256" key="6">
    <source>
        <dbReference type="RuleBase" id="RU003796"/>
    </source>
</evidence>
<dbReference type="KEGG" id="cqi:110688152"/>
<dbReference type="GO" id="GO:0090575">
    <property type="term" value="C:RNA polymerase II transcription regulator complex"/>
    <property type="evidence" value="ECO:0007669"/>
    <property type="project" value="TreeGrafter"/>
</dbReference>
<reference evidence="10" key="2">
    <citation type="submission" date="2021-03" db="UniProtKB">
        <authorList>
            <consortium name="EnsemblPlants"/>
        </authorList>
    </citation>
    <scope>IDENTIFICATION</scope>
</reference>
<accession>A0A803KR81</accession>
<evidence type="ECO:0000256" key="2">
    <source>
        <dbReference type="ARBA" id="ARBA00023015"/>
    </source>
</evidence>
<dbReference type="GO" id="GO:0046983">
    <property type="term" value="F:protein dimerization activity"/>
    <property type="evidence" value="ECO:0007669"/>
    <property type="project" value="InterPro"/>
</dbReference>
<dbReference type="InterPro" id="IPR003316">
    <property type="entry name" value="E2F_WHTH_DNA-bd_dom"/>
</dbReference>
<dbReference type="Pfam" id="PF02319">
    <property type="entry name" value="WHD_E2F_TDP"/>
    <property type="match status" value="1"/>
</dbReference>
<dbReference type="AlphaFoldDB" id="A0A803KR81"/>
<dbReference type="Proteomes" id="UP000596660">
    <property type="component" value="Unplaced"/>
</dbReference>
<name>A0A803KR81_CHEQI</name>
<evidence type="ECO:0000256" key="4">
    <source>
        <dbReference type="ARBA" id="ARBA00023163"/>
    </source>
</evidence>
<dbReference type="PANTHER" id="PTHR12081">
    <property type="entry name" value="TRANSCRIPTION FACTOR E2F"/>
    <property type="match status" value="1"/>
</dbReference>
<dbReference type="InterPro" id="IPR032198">
    <property type="entry name" value="E2F_CC-MB"/>
</dbReference>
<dbReference type="Gene3D" id="6.10.250.540">
    <property type="match status" value="1"/>
</dbReference>
<evidence type="ECO:0000259" key="9">
    <source>
        <dbReference type="SMART" id="SM01372"/>
    </source>
</evidence>
<dbReference type="Gramene" id="AUR62001538-RA">
    <property type="protein sequence ID" value="AUR62001538-RA:cds"/>
    <property type="gene ID" value="AUR62001538"/>
</dbReference>
<keyword evidence="2 6" id="KW-0805">Transcription regulation</keyword>
<evidence type="ECO:0000313" key="10">
    <source>
        <dbReference type="EnsemblPlants" id="AUR62001538-RA:cds"/>
    </source>
</evidence>
<feature type="region of interest" description="Disordered" evidence="8">
    <location>
        <begin position="35"/>
        <end position="73"/>
    </location>
</feature>
<keyword evidence="5" id="KW-0131">Cell cycle</keyword>
<dbReference type="GeneID" id="110688152"/>
<keyword evidence="6" id="KW-0539">Nucleus</keyword>
<keyword evidence="4 6" id="KW-0804">Transcription</keyword>
<dbReference type="InterPro" id="IPR036388">
    <property type="entry name" value="WH-like_DNA-bd_sf"/>
</dbReference>
<keyword evidence="7" id="KW-0175">Coiled coil</keyword>
<evidence type="ECO:0000313" key="11">
    <source>
        <dbReference type="Proteomes" id="UP000596660"/>
    </source>
</evidence>
<evidence type="ECO:0000256" key="3">
    <source>
        <dbReference type="ARBA" id="ARBA00023125"/>
    </source>
</evidence>
<dbReference type="GO" id="GO:0000978">
    <property type="term" value="F:RNA polymerase II cis-regulatory region sequence-specific DNA binding"/>
    <property type="evidence" value="ECO:0007669"/>
    <property type="project" value="InterPro"/>
</dbReference>
<dbReference type="EnsemblPlants" id="AUR62001538-RA">
    <property type="protein sequence ID" value="AUR62001538-RA:cds"/>
    <property type="gene ID" value="AUR62001538"/>
</dbReference>
<feature type="coiled-coil region" evidence="7">
    <location>
        <begin position="210"/>
        <end position="244"/>
    </location>
</feature>
<evidence type="ECO:0000256" key="5">
    <source>
        <dbReference type="ARBA" id="ARBA00023306"/>
    </source>
</evidence>
<reference evidence="10" key="1">
    <citation type="journal article" date="2017" name="Nature">
        <title>The genome of Chenopodium quinoa.</title>
        <authorList>
            <person name="Jarvis D.E."/>
            <person name="Ho Y.S."/>
            <person name="Lightfoot D.J."/>
            <person name="Schmoeckel S.M."/>
            <person name="Li B."/>
            <person name="Borm T.J.A."/>
            <person name="Ohyanagi H."/>
            <person name="Mineta K."/>
            <person name="Michell C.T."/>
            <person name="Saber N."/>
            <person name="Kharbatia N.M."/>
            <person name="Rupper R.R."/>
            <person name="Sharp A.R."/>
            <person name="Dally N."/>
            <person name="Boughton B.A."/>
            <person name="Woo Y.H."/>
            <person name="Gao G."/>
            <person name="Schijlen E.G.W.M."/>
            <person name="Guo X."/>
            <person name="Momin A.A."/>
            <person name="Negrao S."/>
            <person name="Al-Babili S."/>
            <person name="Gehring C."/>
            <person name="Roessner U."/>
            <person name="Jung C."/>
            <person name="Murphy K."/>
            <person name="Arold S.T."/>
            <person name="Gojobori T."/>
            <person name="van der Linden C.G."/>
            <person name="van Loo E.N."/>
            <person name="Jellen E.N."/>
            <person name="Maughan P.J."/>
            <person name="Tester M."/>
        </authorList>
    </citation>
    <scope>NUCLEOTIDE SEQUENCE [LARGE SCALE GENOMIC DNA]</scope>
    <source>
        <strain evidence="10">cv. PI 614886</strain>
    </source>
</reference>
<evidence type="ECO:0000256" key="1">
    <source>
        <dbReference type="ARBA" id="ARBA00010940"/>
    </source>
</evidence>
<feature type="domain" description="E2F/DP family winged-helix DNA-binding" evidence="9">
    <location>
        <begin position="130"/>
        <end position="197"/>
    </location>
</feature>
<dbReference type="CDD" id="cd14660">
    <property type="entry name" value="E2F_DD"/>
    <property type="match status" value="1"/>
</dbReference>
<organism evidence="10 11">
    <name type="scientific">Chenopodium quinoa</name>
    <name type="common">Quinoa</name>
    <dbReference type="NCBI Taxonomy" id="63459"/>
    <lineage>
        <taxon>Eukaryota</taxon>
        <taxon>Viridiplantae</taxon>
        <taxon>Streptophyta</taxon>
        <taxon>Embryophyta</taxon>
        <taxon>Tracheophyta</taxon>
        <taxon>Spermatophyta</taxon>
        <taxon>Magnoliopsida</taxon>
        <taxon>eudicotyledons</taxon>
        <taxon>Gunneridae</taxon>
        <taxon>Pentapetalae</taxon>
        <taxon>Caryophyllales</taxon>
        <taxon>Chenopodiaceae</taxon>
        <taxon>Chenopodioideae</taxon>
        <taxon>Atripliceae</taxon>
        <taxon>Chenopodium</taxon>
    </lineage>
</organism>
<evidence type="ECO:0000256" key="8">
    <source>
        <dbReference type="SAM" id="MobiDB-lite"/>
    </source>
</evidence>
<dbReference type="InterPro" id="IPR037241">
    <property type="entry name" value="E2F-DP_heterodim"/>
</dbReference>
<comment type="subcellular location">
    <subcellularLocation>
        <location evidence="6">Nucleus</location>
    </subcellularLocation>
</comment>
<dbReference type="InterPro" id="IPR015633">
    <property type="entry name" value="E2F"/>
</dbReference>
<dbReference type="GO" id="GO:0000981">
    <property type="term" value="F:DNA-binding transcription factor activity, RNA polymerase II-specific"/>
    <property type="evidence" value="ECO:0007669"/>
    <property type="project" value="TreeGrafter"/>
</dbReference>
<protein>
    <recommendedName>
        <fullName evidence="9">E2F/DP family winged-helix DNA-binding domain-containing protein</fullName>
    </recommendedName>
</protein>
<proteinExistence type="inferred from homology"/>
<dbReference type="Pfam" id="PF16421">
    <property type="entry name" value="E2F_CC-MB"/>
    <property type="match status" value="1"/>
</dbReference>
<keyword evidence="11" id="KW-1185">Reference proteome</keyword>
<dbReference type="InterPro" id="IPR036390">
    <property type="entry name" value="WH_DNA-bd_sf"/>
</dbReference>
<comment type="similarity">
    <text evidence="1 6">Belongs to the E2F/DP family.</text>
</comment>
<dbReference type="Gene3D" id="1.10.10.10">
    <property type="entry name" value="Winged helix-like DNA-binding domain superfamily/Winged helix DNA-binding domain"/>
    <property type="match status" value="1"/>
</dbReference>
<dbReference type="SMR" id="A0A803KR81"/>
<dbReference type="OrthoDB" id="1743261at2759"/>
<dbReference type="SUPFAM" id="SSF46785">
    <property type="entry name" value="Winged helix' DNA-binding domain"/>
    <property type="match status" value="1"/>
</dbReference>
<dbReference type="SUPFAM" id="SSF144074">
    <property type="entry name" value="E2F-DP heterodimerization region"/>
    <property type="match status" value="1"/>
</dbReference>
<dbReference type="PANTHER" id="PTHR12081:SF18">
    <property type="entry name" value="TRANSCRIPTION FACTOR E2F2-RELATED"/>
    <property type="match status" value="1"/>
</dbReference>
<dbReference type="SMART" id="SM01372">
    <property type="entry name" value="E2F_TDP"/>
    <property type="match status" value="1"/>
</dbReference>
<feature type="region of interest" description="Disordered" evidence="8">
    <location>
        <begin position="83"/>
        <end position="102"/>
    </location>
</feature>
<evidence type="ECO:0000256" key="7">
    <source>
        <dbReference type="SAM" id="Coils"/>
    </source>
</evidence>
<sequence length="456" mass="50197">MATPRASKAVPEKREVVLLARMKPPFAESPGDYYSFSDRLLPPPDAIVVNTPPKKRKNKPADHNTESTSRTTTQGLREVLSSPFQTPVSGKCGNGQRASRNTPCDIDHPQTPMSMIGSPGENLTPGGPCRSGRSLVLLTKKFINLIEQAEDGILDLKKTAQTLEVQNRQKRRIYDITNVLEGIGLIEKLKNGIQWKGPSVSRPGEVSNGVATLQADIENLSMEERKLDERISEIQERLRDITEDTNNQKWLFVSEEDMKALPCFQDETLIAIKAPHGTTLEVPEPDEGVDHPQRKYRIVLRSTMGPIDVYLVSQFEEKVEETNGAETLQSLPSTSGCNDLSNAMAENENSDNQIELHGQEANRMSSDGCAPQDLSGIMKIVPEVYNDADYWLLSDADVSISDMWGAESGVDWDELGIVPEDYAVEDISTQQQPQSLLSLLTSATGVPPAIADSTGR</sequence>
<dbReference type="RefSeq" id="XP_021720548.1">
    <property type="nucleotide sequence ID" value="XM_021864856.1"/>
</dbReference>
<gene>
    <name evidence="10" type="primary">LOC110688152</name>
</gene>
<dbReference type="FunFam" id="1.10.10.10:FF:000008">
    <property type="entry name" value="E2F transcription factor 1"/>
    <property type="match status" value="1"/>
</dbReference>
<keyword evidence="3 6" id="KW-0238">DNA-binding</keyword>